<comment type="caution">
    <text evidence="2">The sequence shown here is derived from an EMBL/GenBank/DDBJ whole genome shotgun (WGS) entry which is preliminary data.</text>
</comment>
<feature type="domain" description="Agenet" evidence="1">
    <location>
        <begin position="1"/>
        <end position="68"/>
    </location>
</feature>
<evidence type="ECO:0000259" key="1">
    <source>
        <dbReference type="SMART" id="SM00743"/>
    </source>
</evidence>
<dbReference type="InterPro" id="IPR008395">
    <property type="entry name" value="Agenet-like_dom"/>
</dbReference>
<name>A0AA38GXJ7_TAXCH</name>
<dbReference type="SMART" id="SM00743">
    <property type="entry name" value="Agenet"/>
    <property type="match status" value="2"/>
</dbReference>
<accession>A0AA38GXJ7</accession>
<dbReference type="Pfam" id="PF05641">
    <property type="entry name" value="Agenet"/>
    <property type="match status" value="1"/>
</dbReference>
<dbReference type="Proteomes" id="UP000824469">
    <property type="component" value="Unassembled WGS sequence"/>
</dbReference>
<protein>
    <recommendedName>
        <fullName evidence="1">Agenet domain-containing protein</fullName>
    </recommendedName>
</protein>
<proteinExistence type="predicted"/>
<evidence type="ECO:0000313" key="3">
    <source>
        <dbReference type="Proteomes" id="UP000824469"/>
    </source>
</evidence>
<gene>
    <name evidence="2" type="ORF">KI387_002752</name>
</gene>
<keyword evidence="3" id="KW-1185">Reference proteome</keyword>
<dbReference type="InterPro" id="IPR014002">
    <property type="entry name" value="Agenet_dom_plant"/>
</dbReference>
<dbReference type="EMBL" id="JAHRHJ020000001">
    <property type="protein sequence ID" value="KAH9330644.1"/>
    <property type="molecule type" value="Genomic_DNA"/>
</dbReference>
<dbReference type="OMA" id="HKVEHEN"/>
<evidence type="ECO:0000313" key="2">
    <source>
        <dbReference type="EMBL" id="KAH9330644.1"/>
    </source>
</evidence>
<dbReference type="PANTHER" id="PTHR31917:SF147">
    <property type="entry name" value="AGENET DOMAIN-CONTAINING PROTEIN"/>
    <property type="match status" value="1"/>
</dbReference>
<reference evidence="2 3" key="1">
    <citation type="journal article" date="2021" name="Nat. Plants">
        <title>The Taxus genome provides insights into paclitaxel biosynthesis.</title>
        <authorList>
            <person name="Xiong X."/>
            <person name="Gou J."/>
            <person name="Liao Q."/>
            <person name="Li Y."/>
            <person name="Zhou Q."/>
            <person name="Bi G."/>
            <person name="Li C."/>
            <person name="Du R."/>
            <person name="Wang X."/>
            <person name="Sun T."/>
            <person name="Guo L."/>
            <person name="Liang H."/>
            <person name="Lu P."/>
            <person name="Wu Y."/>
            <person name="Zhang Z."/>
            <person name="Ro D.K."/>
            <person name="Shang Y."/>
            <person name="Huang S."/>
            <person name="Yan J."/>
        </authorList>
    </citation>
    <scope>NUCLEOTIDE SEQUENCE [LARGE SCALE GENOMIC DNA]</scope>
    <source>
        <strain evidence="2">Ta-2019</strain>
    </source>
</reference>
<feature type="domain" description="Agenet" evidence="1">
    <location>
        <begin position="70"/>
        <end position="125"/>
    </location>
</feature>
<dbReference type="PANTHER" id="PTHR31917">
    <property type="entry name" value="AGENET DOMAIN-CONTAINING PROTEIN-RELATED"/>
    <property type="match status" value="1"/>
</dbReference>
<sequence length="223" mass="25609">MDYNAGTKVEVCTNEEGYRGAWFEGTVVSYKGGGIHKVEHENFENERKEPLKEDFHFTQIRPRPPKIKTKNWKVDNPVEIYDCHCWWRGIVSEVLPAGYYRVYFPEYGEKVYHMLAMRTRREWRNGKWSRPGCWPLPQRDIERQLDSVVQAPPVKRVRIRVKGPSESAGPSGVPTPKMSGVDIPSCSTGKSLEVSEKFSDLQSRVAALENIVGVMQRQLNALL</sequence>
<dbReference type="CDD" id="cd20405">
    <property type="entry name" value="Tudor_Agenet_AtDUF_rpt1_3"/>
    <property type="match status" value="1"/>
</dbReference>
<organism evidence="2 3">
    <name type="scientific">Taxus chinensis</name>
    <name type="common">Chinese yew</name>
    <name type="synonym">Taxus wallichiana var. chinensis</name>
    <dbReference type="NCBI Taxonomy" id="29808"/>
    <lineage>
        <taxon>Eukaryota</taxon>
        <taxon>Viridiplantae</taxon>
        <taxon>Streptophyta</taxon>
        <taxon>Embryophyta</taxon>
        <taxon>Tracheophyta</taxon>
        <taxon>Spermatophyta</taxon>
        <taxon>Pinopsida</taxon>
        <taxon>Pinidae</taxon>
        <taxon>Conifers II</taxon>
        <taxon>Cupressales</taxon>
        <taxon>Taxaceae</taxon>
        <taxon>Taxus</taxon>
    </lineage>
</organism>
<feature type="non-terminal residue" evidence="2">
    <location>
        <position position="223"/>
    </location>
</feature>
<dbReference type="AlphaFoldDB" id="A0AA38GXJ7"/>